<dbReference type="Proteomes" id="UP000460718">
    <property type="component" value="Unassembled WGS sequence"/>
</dbReference>
<keyword evidence="6" id="KW-0547">Nucleotide-binding</keyword>
<dbReference type="Pfam" id="PF22936">
    <property type="entry name" value="Pol_BBD"/>
    <property type="match status" value="1"/>
</dbReference>
<dbReference type="SUPFAM" id="SSF53098">
    <property type="entry name" value="Ribonuclease H-like"/>
    <property type="match status" value="1"/>
</dbReference>
<proteinExistence type="predicted"/>
<evidence type="ECO:0000256" key="16">
    <source>
        <dbReference type="ARBA" id="ARBA00023172"/>
    </source>
</evidence>
<dbReference type="GO" id="GO:0003887">
    <property type="term" value="F:DNA-directed DNA polymerase activity"/>
    <property type="evidence" value="ECO:0007669"/>
    <property type="project" value="UniProtKB-KW"/>
</dbReference>
<dbReference type="SUPFAM" id="SSF56672">
    <property type="entry name" value="DNA/RNA polymerases"/>
    <property type="match status" value="1"/>
</dbReference>
<evidence type="ECO:0000256" key="17">
    <source>
        <dbReference type="ARBA" id="ARBA00023268"/>
    </source>
</evidence>
<dbReference type="InterPro" id="IPR054722">
    <property type="entry name" value="PolX-like_BBD"/>
</dbReference>
<feature type="region of interest" description="Disordered" evidence="18">
    <location>
        <begin position="485"/>
        <end position="508"/>
    </location>
</feature>
<comment type="function">
    <text evidence="1">The aspartyl protease (PR) mediates the proteolytic cleavages of the Gag and Gag-Pol polyproteins after assembly of the VLP.</text>
</comment>
<dbReference type="PANTHER" id="PTHR42648:SF11">
    <property type="entry name" value="TRANSPOSON TY4-P GAG-POL POLYPROTEIN"/>
    <property type="match status" value="1"/>
</dbReference>
<evidence type="ECO:0000313" key="21">
    <source>
        <dbReference type="Proteomes" id="UP000460718"/>
    </source>
</evidence>
<dbReference type="InterPro" id="IPR043502">
    <property type="entry name" value="DNA/RNA_pol_sf"/>
</dbReference>
<dbReference type="PANTHER" id="PTHR42648">
    <property type="entry name" value="TRANSPOSASE, PUTATIVE-RELATED"/>
    <property type="match status" value="1"/>
</dbReference>
<dbReference type="InterPro" id="IPR025724">
    <property type="entry name" value="GAG-pre-integrase_dom"/>
</dbReference>
<evidence type="ECO:0000256" key="7">
    <source>
        <dbReference type="ARBA" id="ARBA00022750"/>
    </source>
</evidence>
<evidence type="ECO:0000256" key="11">
    <source>
        <dbReference type="ARBA" id="ARBA00022842"/>
    </source>
</evidence>
<evidence type="ECO:0000256" key="12">
    <source>
        <dbReference type="ARBA" id="ARBA00022908"/>
    </source>
</evidence>
<dbReference type="GO" id="GO:0046872">
    <property type="term" value="F:metal ion binding"/>
    <property type="evidence" value="ECO:0007669"/>
    <property type="project" value="UniProtKB-KW"/>
</dbReference>
<keyword evidence="4" id="KW-0540">Nuclease</keyword>
<dbReference type="Pfam" id="PF07727">
    <property type="entry name" value="RVT_2"/>
    <property type="match status" value="1"/>
</dbReference>
<keyword evidence="7" id="KW-0064">Aspartyl protease</keyword>
<evidence type="ECO:0000259" key="19">
    <source>
        <dbReference type="PROSITE" id="PS50994"/>
    </source>
</evidence>
<reference evidence="20 21" key="1">
    <citation type="submission" date="2018-09" db="EMBL/GenBank/DDBJ databases">
        <title>Genomic investigation of the strawberry pathogen Phytophthora fragariae indicates pathogenicity is determined by transcriptional variation in three key races.</title>
        <authorList>
            <person name="Adams T.M."/>
            <person name="Armitage A.D."/>
            <person name="Sobczyk M.K."/>
            <person name="Bates H.J."/>
            <person name="Dunwell J.M."/>
            <person name="Nellist C.F."/>
            <person name="Harrison R.J."/>
        </authorList>
    </citation>
    <scope>NUCLEOTIDE SEQUENCE [LARGE SCALE GENOMIC DNA]</scope>
    <source>
        <strain evidence="20 21">SCRP245</strain>
    </source>
</reference>
<evidence type="ECO:0000256" key="6">
    <source>
        <dbReference type="ARBA" id="ARBA00022741"/>
    </source>
</evidence>
<keyword evidence="15" id="KW-0917">Virion maturation</keyword>
<evidence type="ECO:0000256" key="15">
    <source>
        <dbReference type="ARBA" id="ARBA00023113"/>
    </source>
</evidence>
<evidence type="ECO:0000256" key="14">
    <source>
        <dbReference type="ARBA" id="ARBA00022932"/>
    </source>
</evidence>
<evidence type="ECO:0000256" key="18">
    <source>
        <dbReference type="SAM" id="MobiDB-lite"/>
    </source>
</evidence>
<dbReference type="InterPro" id="IPR039537">
    <property type="entry name" value="Retrotran_Ty1/copia-like"/>
</dbReference>
<dbReference type="GO" id="GO:0004190">
    <property type="term" value="F:aspartic-type endopeptidase activity"/>
    <property type="evidence" value="ECO:0007669"/>
    <property type="project" value="UniProtKB-KW"/>
</dbReference>
<dbReference type="InterPro" id="IPR001584">
    <property type="entry name" value="Integrase_cat-core"/>
</dbReference>
<evidence type="ECO:0000256" key="2">
    <source>
        <dbReference type="ARBA" id="ARBA00022612"/>
    </source>
</evidence>
<protein>
    <recommendedName>
        <fullName evidence="19">Integrase catalytic domain-containing protein</fullName>
    </recommendedName>
</protein>
<dbReference type="AlphaFoldDB" id="A0A6A3LXJ2"/>
<dbReference type="InterPro" id="IPR057670">
    <property type="entry name" value="SH3_retrovirus"/>
</dbReference>
<keyword evidence="3" id="KW-0645">Protease</keyword>
<sequence length="815" mass="90137">MGNADGELWIIDSGASNHMTGITSALSDLKELTREVTVTTAGGMRLKATQSGWSRLVPSEGPQFVLNDVLYVPGLQRNLISLSKASQAGIGTVFNNGSCVLSRGDSRLVASRISSGLYVLTTKAVEAAAYQAAAGVDSIDLWYQRLGHLNIRDLIKLLKDNSIPWYGSKRLECRACAAEKLSRRPFKPKEPCALKRGQAVMSIDYVGPMETASHDGFTGMVSIMIEPFHLAAVFPVKDKTSTTQLHAIRNCIGMMKAAIPGTRVCVLKSDNADEYTAGAIAEFCNEQMISQEFSTPYTPHQNGKVERSNLVVVEMARSLLQSSGMSNRFWGDAVLTAAYMRNRCPTKALRGKTPIEALTGSPPALSKLRAFGCEAQVWVPAATCRKLDAKTQTGVLLGYGAGGQFRFWIPSGVGSSGRVVISRDAVFYEDKPKGAVELDLSDTDLQGPAHTSEPVGVTERVGETATGLPDEADVDMPSPPLPVLPSSPEDIQTWPEPRQEKGAVRRTKRATNKSVRRLEFEESYAAAEEAVAFAIDEDPTTLEEAMARPDAEAWRPAFEKELKRLKENMTYQEVSGFRRKTHADGSLDKYKDRLVAKGFTQRFGVDYTETFNPVVQHDSIRVVLAVAVQRKWRRRQLDVETAFLNSPLLEAIYIIPPTTEGQAWKKLWKLLRALYGLMQSSRAWYETVTRFLRGLGFRACESDPCVLIKVEGATIVVVLLYVDDLLVLSNSNDARDDFESDITQRFSMHTRDTADAFVGFKLRDAWNGEALTLSQGQYNRSTAQRFAVDKRLRPRTPMDDSFPSRARLDMELLNE</sequence>
<dbReference type="GO" id="GO:0006310">
    <property type="term" value="P:DNA recombination"/>
    <property type="evidence" value="ECO:0007669"/>
    <property type="project" value="UniProtKB-KW"/>
</dbReference>
<gene>
    <name evidence="20" type="ORF">PF011_g4259</name>
</gene>
<evidence type="ECO:0000256" key="10">
    <source>
        <dbReference type="ARBA" id="ARBA00022840"/>
    </source>
</evidence>
<keyword evidence="14" id="KW-0239">DNA-directed DNA polymerase</keyword>
<dbReference type="GO" id="GO:0003964">
    <property type="term" value="F:RNA-directed DNA polymerase activity"/>
    <property type="evidence" value="ECO:0007669"/>
    <property type="project" value="UniProtKB-KW"/>
</dbReference>
<keyword evidence="8" id="KW-0255">Endonuclease</keyword>
<keyword evidence="13" id="KW-0695">RNA-directed DNA polymerase</keyword>
<name>A0A6A3LXJ2_9STRA</name>
<keyword evidence="14" id="KW-0808">Transferase</keyword>
<dbReference type="GO" id="GO:0005524">
    <property type="term" value="F:ATP binding"/>
    <property type="evidence" value="ECO:0007669"/>
    <property type="project" value="UniProtKB-KW"/>
</dbReference>
<dbReference type="Pfam" id="PF13976">
    <property type="entry name" value="gag_pre-integrs"/>
    <property type="match status" value="1"/>
</dbReference>
<dbReference type="EMBL" id="QXFW01000152">
    <property type="protein sequence ID" value="KAE9022857.1"/>
    <property type="molecule type" value="Genomic_DNA"/>
</dbReference>
<dbReference type="Gene3D" id="3.30.420.10">
    <property type="entry name" value="Ribonuclease H-like superfamily/Ribonuclease H"/>
    <property type="match status" value="1"/>
</dbReference>
<dbReference type="PROSITE" id="PS50994">
    <property type="entry name" value="INTEGRASE"/>
    <property type="match status" value="1"/>
</dbReference>
<dbReference type="Pfam" id="PF25597">
    <property type="entry name" value="SH3_retrovirus"/>
    <property type="match status" value="1"/>
</dbReference>
<keyword evidence="10" id="KW-0067">ATP-binding</keyword>
<dbReference type="GO" id="GO:0015074">
    <property type="term" value="P:DNA integration"/>
    <property type="evidence" value="ECO:0007669"/>
    <property type="project" value="UniProtKB-KW"/>
</dbReference>
<evidence type="ECO:0000313" key="20">
    <source>
        <dbReference type="EMBL" id="KAE9022857.1"/>
    </source>
</evidence>
<keyword evidence="11" id="KW-0460">Magnesium</keyword>
<feature type="domain" description="Integrase catalytic" evidence="19">
    <location>
        <begin position="187"/>
        <end position="362"/>
    </location>
</feature>
<evidence type="ECO:0000256" key="1">
    <source>
        <dbReference type="ARBA" id="ARBA00002180"/>
    </source>
</evidence>
<evidence type="ECO:0000256" key="3">
    <source>
        <dbReference type="ARBA" id="ARBA00022670"/>
    </source>
</evidence>
<keyword evidence="17" id="KW-0511">Multifunctional enzyme</keyword>
<keyword evidence="14" id="KW-0548">Nucleotidyltransferase</keyword>
<dbReference type="InterPro" id="IPR036397">
    <property type="entry name" value="RNaseH_sf"/>
</dbReference>
<keyword evidence="16" id="KW-0233">DNA recombination</keyword>
<keyword evidence="9" id="KW-0378">Hydrolase</keyword>
<organism evidence="20 21">
    <name type="scientific">Phytophthora fragariae</name>
    <dbReference type="NCBI Taxonomy" id="53985"/>
    <lineage>
        <taxon>Eukaryota</taxon>
        <taxon>Sar</taxon>
        <taxon>Stramenopiles</taxon>
        <taxon>Oomycota</taxon>
        <taxon>Peronosporomycetes</taxon>
        <taxon>Peronosporales</taxon>
        <taxon>Peronosporaceae</taxon>
        <taxon>Phytophthora</taxon>
    </lineage>
</organism>
<evidence type="ECO:0000256" key="8">
    <source>
        <dbReference type="ARBA" id="ARBA00022759"/>
    </source>
</evidence>
<evidence type="ECO:0000256" key="4">
    <source>
        <dbReference type="ARBA" id="ARBA00022722"/>
    </source>
</evidence>
<dbReference type="GO" id="GO:0003676">
    <property type="term" value="F:nucleic acid binding"/>
    <property type="evidence" value="ECO:0007669"/>
    <property type="project" value="InterPro"/>
</dbReference>
<keyword evidence="2" id="KW-1188">Viral release from host cell</keyword>
<evidence type="ECO:0000256" key="5">
    <source>
        <dbReference type="ARBA" id="ARBA00022723"/>
    </source>
</evidence>
<dbReference type="GO" id="GO:0006508">
    <property type="term" value="P:proteolysis"/>
    <property type="evidence" value="ECO:0007669"/>
    <property type="project" value="UniProtKB-KW"/>
</dbReference>
<comment type="caution">
    <text evidence="20">The sequence shown here is derived from an EMBL/GenBank/DDBJ whole genome shotgun (WGS) entry which is preliminary data.</text>
</comment>
<accession>A0A6A3LXJ2</accession>
<dbReference type="InterPro" id="IPR012337">
    <property type="entry name" value="RNaseH-like_sf"/>
</dbReference>
<dbReference type="InterPro" id="IPR013103">
    <property type="entry name" value="RVT_2"/>
</dbReference>
<evidence type="ECO:0000256" key="13">
    <source>
        <dbReference type="ARBA" id="ARBA00022918"/>
    </source>
</evidence>
<keyword evidence="5" id="KW-0479">Metal-binding</keyword>
<keyword evidence="12" id="KW-0229">DNA integration</keyword>
<dbReference type="GO" id="GO:0004519">
    <property type="term" value="F:endonuclease activity"/>
    <property type="evidence" value="ECO:0007669"/>
    <property type="project" value="UniProtKB-KW"/>
</dbReference>
<evidence type="ECO:0000256" key="9">
    <source>
        <dbReference type="ARBA" id="ARBA00022801"/>
    </source>
</evidence>